<organism evidence="1">
    <name type="scientific">bioreactor metagenome</name>
    <dbReference type="NCBI Taxonomy" id="1076179"/>
    <lineage>
        <taxon>unclassified sequences</taxon>
        <taxon>metagenomes</taxon>
        <taxon>ecological metagenomes</taxon>
    </lineage>
</organism>
<gene>
    <name evidence="1" type="ORF">SDC9_202786</name>
</gene>
<evidence type="ECO:0000313" key="1">
    <source>
        <dbReference type="EMBL" id="MPN55107.1"/>
    </source>
</evidence>
<name>A0A645IVD8_9ZZZZ</name>
<proteinExistence type="predicted"/>
<protein>
    <submittedName>
        <fullName evidence="1">Uncharacterized protein</fullName>
    </submittedName>
</protein>
<sequence>MRRNTQDRLRLRERFSERNPGVGVFVLLNGIHGRAMAKKQSGHARQDIHLEFFQDRIILY</sequence>
<accession>A0A645IVD8</accession>
<dbReference type="EMBL" id="VSSQ01123967">
    <property type="protein sequence ID" value="MPN55107.1"/>
    <property type="molecule type" value="Genomic_DNA"/>
</dbReference>
<comment type="caution">
    <text evidence="1">The sequence shown here is derived from an EMBL/GenBank/DDBJ whole genome shotgun (WGS) entry which is preliminary data.</text>
</comment>
<dbReference type="AlphaFoldDB" id="A0A645IVD8"/>
<reference evidence="1" key="1">
    <citation type="submission" date="2019-08" db="EMBL/GenBank/DDBJ databases">
        <authorList>
            <person name="Kucharzyk K."/>
            <person name="Murdoch R.W."/>
            <person name="Higgins S."/>
            <person name="Loffler F."/>
        </authorList>
    </citation>
    <scope>NUCLEOTIDE SEQUENCE</scope>
</reference>